<feature type="compositionally biased region" description="Basic and acidic residues" evidence="1">
    <location>
        <begin position="183"/>
        <end position="196"/>
    </location>
</feature>
<name>A0A6H5H416_9HEMI</name>
<reference evidence="2 3" key="1">
    <citation type="submission" date="2020-02" db="EMBL/GenBank/DDBJ databases">
        <authorList>
            <person name="Ferguson B K."/>
        </authorList>
    </citation>
    <scope>NUCLEOTIDE SEQUENCE [LARGE SCALE GENOMIC DNA]</scope>
</reference>
<protein>
    <submittedName>
        <fullName evidence="2">Uncharacterized protein</fullName>
    </submittedName>
</protein>
<dbReference type="AlphaFoldDB" id="A0A6H5H416"/>
<proteinExistence type="predicted"/>
<organism evidence="2 3">
    <name type="scientific">Nesidiocoris tenuis</name>
    <dbReference type="NCBI Taxonomy" id="355587"/>
    <lineage>
        <taxon>Eukaryota</taxon>
        <taxon>Metazoa</taxon>
        <taxon>Ecdysozoa</taxon>
        <taxon>Arthropoda</taxon>
        <taxon>Hexapoda</taxon>
        <taxon>Insecta</taxon>
        <taxon>Pterygota</taxon>
        <taxon>Neoptera</taxon>
        <taxon>Paraneoptera</taxon>
        <taxon>Hemiptera</taxon>
        <taxon>Heteroptera</taxon>
        <taxon>Panheteroptera</taxon>
        <taxon>Cimicomorpha</taxon>
        <taxon>Miridae</taxon>
        <taxon>Dicyphina</taxon>
        <taxon>Nesidiocoris</taxon>
    </lineage>
</organism>
<accession>A0A6H5H416</accession>
<feature type="region of interest" description="Disordered" evidence="1">
    <location>
        <begin position="144"/>
        <end position="224"/>
    </location>
</feature>
<evidence type="ECO:0000313" key="2">
    <source>
        <dbReference type="EMBL" id="CAB0010776.1"/>
    </source>
</evidence>
<evidence type="ECO:0000313" key="3">
    <source>
        <dbReference type="Proteomes" id="UP000479000"/>
    </source>
</evidence>
<keyword evidence="3" id="KW-1185">Reference proteome</keyword>
<sequence>MQNGGKVFQHCKYCKNPMGLFRTRVSFLQQITLAQSIVQGLFMLREEQRLTADELNSSVLSGSSVGERWLLQGPRDPHQEIFRSLVFCESWHRKNIRSAVLLYKNHRSPQPIIAVSRTANANTLQSPCTNFIFLFSIDRPRRRHGRRLRRPWSGRRPRGPHRPCCPSRPRRPRGHQPPVGRQDLGRPPRPRPEGCPHRPRRSHRPRRPCRPHGPCRPRRQDRPCCSCCPSRPRCPSPHPLKLPLPLKL</sequence>
<feature type="compositionally biased region" description="Basic residues" evidence="1">
    <location>
        <begin position="197"/>
        <end position="219"/>
    </location>
</feature>
<evidence type="ECO:0000256" key="1">
    <source>
        <dbReference type="SAM" id="MobiDB-lite"/>
    </source>
</evidence>
<dbReference type="EMBL" id="CADCXU010023236">
    <property type="protein sequence ID" value="CAB0010776.1"/>
    <property type="molecule type" value="Genomic_DNA"/>
</dbReference>
<dbReference type="Proteomes" id="UP000479000">
    <property type="component" value="Unassembled WGS sequence"/>
</dbReference>
<gene>
    <name evidence="2" type="ORF">NTEN_LOCUS15780</name>
</gene>
<feature type="compositionally biased region" description="Basic residues" evidence="1">
    <location>
        <begin position="144"/>
        <end position="161"/>
    </location>
</feature>